<dbReference type="Gene3D" id="2.40.50.100">
    <property type="match status" value="1"/>
</dbReference>
<sequence>MNFKEIQELIRMISKSDLASFKVKNGDFELNIKTGKAVQHVEMKVPNYGHPLPPPPIQAPVVQKNQSFEEPQAAVVSVDTAKKLLEIRSPMVGTFYRSSGPDKGPYVKIGDQVSSGNPVCIIEAMKLFNEIESEISGTIVKIMVEDASPVEYDQVLFLVEP</sequence>
<dbReference type="SUPFAM" id="SSF51230">
    <property type="entry name" value="Single hybrid motif"/>
    <property type="match status" value="1"/>
</dbReference>
<dbReference type="CDD" id="cd06850">
    <property type="entry name" value="biotinyl_domain"/>
    <property type="match status" value="1"/>
</dbReference>
<dbReference type="InterPro" id="IPR001249">
    <property type="entry name" value="AcCoA_biotinCC"/>
</dbReference>
<reference evidence="4 5" key="1">
    <citation type="submission" date="2020-10" db="EMBL/GenBank/DDBJ databases">
        <title>Connecting structure to function with the recovery of over 1000 high-quality activated sludge metagenome-assembled genomes encoding full-length rRNA genes using long-read sequencing.</title>
        <authorList>
            <person name="Singleton C.M."/>
            <person name="Petriglieri F."/>
            <person name="Kristensen J.M."/>
            <person name="Kirkegaard R.H."/>
            <person name="Michaelsen T.Y."/>
            <person name="Andersen M.H."/>
            <person name="Karst S.M."/>
            <person name="Dueholm M.S."/>
            <person name="Nielsen P.H."/>
            <person name="Albertsen M."/>
        </authorList>
    </citation>
    <scope>NUCLEOTIDE SEQUENCE [LARGE SCALE GENOMIC DNA]</scope>
    <source>
        <strain evidence="4">Ribe_18-Q3-R11-54_BAT3C.373</strain>
    </source>
</reference>
<dbReference type="InterPro" id="IPR000089">
    <property type="entry name" value="Biotin_lipoyl"/>
</dbReference>
<protein>
    <recommendedName>
        <fullName evidence="2">Biotin carboxyl carrier protein of acetyl-CoA carboxylase</fullName>
    </recommendedName>
</protein>
<comment type="pathway">
    <text evidence="2">Lipid metabolism; fatty acid biosynthesis.</text>
</comment>
<dbReference type="PANTHER" id="PTHR47597">
    <property type="entry name" value="IS A MEMBER OF THE PF|00364 BIOTIN-REQUIRING ENZYMES FAMILY-RELATED"/>
    <property type="match status" value="1"/>
</dbReference>
<keyword evidence="2" id="KW-0444">Lipid biosynthesis</keyword>
<keyword evidence="2" id="KW-0443">Lipid metabolism</keyword>
<comment type="caution">
    <text evidence="4">The sequence shown here is derived from an EMBL/GenBank/DDBJ whole genome shotgun (WGS) entry which is preliminary data.</text>
</comment>
<comment type="function">
    <text evidence="1 2">This protein is a component of the acetyl coenzyme A carboxylase complex; first, biotin carboxylase catalyzes the carboxylation of the carrier protein and then the transcarboxylase transfers the carboxyl group to form malonyl-CoA.</text>
</comment>
<dbReference type="GO" id="GO:0009317">
    <property type="term" value="C:acetyl-CoA carboxylase complex"/>
    <property type="evidence" value="ECO:0007669"/>
    <property type="project" value="InterPro"/>
</dbReference>
<dbReference type="NCBIfam" id="TIGR00531">
    <property type="entry name" value="BCCP"/>
    <property type="match status" value="1"/>
</dbReference>
<dbReference type="GO" id="GO:0006633">
    <property type="term" value="P:fatty acid biosynthetic process"/>
    <property type="evidence" value="ECO:0007669"/>
    <property type="project" value="UniProtKB-KW"/>
</dbReference>
<keyword evidence="2" id="KW-0276">Fatty acid metabolism</keyword>
<dbReference type="InterPro" id="IPR053217">
    <property type="entry name" value="ACC_Biotin_Carrier"/>
</dbReference>
<dbReference type="InterPro" id="IPR011053">
    <property type="entry name" value="Single_hybrid_motif"/>
</dbReference>
<dbReference type="Proteomes" id="UP000808349">
    <property type="component" value="Unassembled WGS sequence"/>
</dbReference>
<evidence type="ECO:0000259" key="3">
    <source>
        <dbReference type="PROSITE" id="PS50968"/>
    </source>
</evidence>
<dbReference type="Pfam" id="PF00364">
    <property type="entry name" value="Biotin_lipoyl"/>
    <property type="match status" value="1"/>
</dbReference>
<accession>A0A9D7SCJ3</accession>
<dbReference type="AlphaFoldDB" id="A0A9D7SCJ3"/>
<evidence type="ECO:0000256" key="1">
    <source>
        <dbReference type="ARBA" id="ARBA00003761"/>
    </source>
</evidence>
<keyword evidence="2" id="KW-0092">Biotin</keyword>
<name>A0A9D7SCJ3_9BACT</name>
<dbReference type="GO" id="GO:0003989">
    <property type="term" value="F:acetyl-CoA carboxylase activity"/>
    <property type="evidence" value="ECO:0007669"/>
    <property type="project" value="InterPro"/>
</dbReference>
<evidence type="ECO:0000313" key="4">
    <source>
        <dbReference type="EMBL" id="MBK9719913.1"/>
    </source>
</evidence>
<gene>
    <name evidence="4" type="primary">accB</name>
    <name evidence="4" type="ORF">IPO85_20860</name>
</gene>
<dbReference type="PANTHER" id="PTHR47597:SF1">
    <property type="entry name" value="IS A MEMBER OF THE PF|00364 BIOTIN-REQUIRING ENZYMES FAMILY-RELATED"/>
    <property type="match status" value="1"/>
</dbReference>
<feature type="domain" description="Lipoyl-binding" evidence="3">
    <location>
        <begin position="84"/>
        <end position="160"/>
    </location>
</feature>
<proteinExistence type="predicted"/>
<dbReference type="PRINTS" id="PR01071">
    <property type="entry name" value="ACOABIOTINCC"/>
</dbReference>
<dbReference type="EMBL" id="JADKFW010000021">
    <property type="protein sequence ID" value="MBK9719913.1"/>
    <property type="molecule type" value="Genomic_DNA"/>
</dbReference>
<dbReference type="PROSITE" id="PS50968">
    <property type="entry name" value="BIOTINYL_LIPOYL"/>
    <property type="match status" value="1"/>
</dbReference>
<keyword evidence="2" id="KW-0275">Fatty acid biosynthesis</keyword>
<evidence type="ECO:0000313" key="5">
    <source>
        <dbReference type="Proteomes" id="UP000808349"/>
    </source>
</evidence>
<evidence type="ECO:0000256" key="2">
    <source>
        <dbReference type="RuleBase" id="RU364072"/>
    </source>
</evidence>
<organism evidence="4 5">
    <name type="scientific">Candidatus Defluviibacterium haderslevense</name>
    <dbReference type="NCBI Taxonomy" id="2981993"/>
    <lineage>
        <taxon>Bacteria</taxon>
        <taxon>Pseudomonadati</taxon>
        <taxon>Bacteroidota</taxon>
        <taxon>Saprospiria</taxon>
        <taxon>Saprospirales</taxon>
        <taxon>Saprospiraceae</taxon>
        <taxon>Candidatus Defluviibacterium</taxon>
    </lineage>
</organism>